<comment type="similarity">
    <text evidence="1 12">Belongs to the ABC transporter superfamily. ABCF family. Translational throttle EttA subfamily.</text>
</comment>
<name>A0A1N6DQL3_9MICO</name>
<reference evidence="15" key="1">
    <citation type="submission" date="2016-11" db="EMBL/GenBank/DDBJ databases">
        <authorList>
            <person name="Varghese N."/>
            <person name="Submissions S."/>
        </authorList>
    </citation>
    <scope>NUCLEOTIDE SEQUENCE [LARGE SCALE GENOMIC DNA]</scope>
    <source>
        <strain evidence="15">DSM 8595</strain>
    </source>
</reference>
<dbReference type="GO" id="GO:0000049">
    <property type="term" value="F:tRNA binding"/>
    <property type="evidence" value="ECO:0007669"/>
    <property type="project" value="UniProtKB-UniRule"/>
</dbReference>
<keyword evidence="7 12" id="KW-0378">Hydrolase</keyword>
<evidence type="ECO:0000259" key="13">
    <source>
        <dbReference type="PROSITE" id="PS50893"/>
    </source>
</evidence>
<feature type="region of interest" description="Arm" evidence="12">
    <location>
        <begin position="94"/>
        <end position="138"/>
    </location>
</feature>
<dbReference type="NCBIfam" id="TIGR03719">
    <property type="entry name" value="ABC_ABC_ChvD"/>
    <property type="match status" value="1"/>
</dbReference>
<evidence type="ECO:0000256" key="10">
    <source>
        <dbReference type="ARBA" id="ARBA00022884"/>
    </source>
</evidence>
<sequence length="560" mass="62002">MADYIYSMVRARKAVGDKVILDDVTMAFLPGAKIGVVGPNGAGKSTILKIMAGLDQPSNGEARLSPGFSVGILMQEPVLDETKTVLENVQEGVGPIKAKLDRFNEISLAMAEPDADFDALLAEMGVLQEAIDAADAWDLDSQLEQAMDALRCPPGDEQISVLSGGEKRRVALCKLLLQKPDLLLLDEPTNHLDAESVLWLEQHLAKYPGAVLAVTHDRYFLDHVAEWICEVDRGRLYPYEGNYSTYLEKKQERLSVQGKKDAKLAKRLAEELEWVRSNAKGRQAKSKARLARYEEMATEAERTRKLDFEEIVIPVGPRLGAQVIEAKKLRKGFGERILIEDLSFSLPRNGIVGIIGPNGVGKTTLFKTIVGLEPLDGGELKVGETVDISYVDQSRGGIDPNKNLWEVVSDGLDYIIVGKTEIPSRAYVSQFGFKGPDQQKKAGVLSGGERNRLNLALTLKQGGNLLLLDEPTNDLDVETLSSLENALLEFPGCAVVITHDRWFLDRIATHILAYEGTEEDPANWYWFEGNFESYEQNKVERLGPDAAKPHRSAYRKLTRD</sequence>
<dbReference type="SMART" id="SM00382">
    <property type="entry name" value="AAA"/>
    <property type="match status" value="2"/>
</dbReference>
<dbReference type="OrthoDB" id="3239744at2"/>
<dbReference type="STRING" id="232089.SAMN05443544_0607"/>
<dbReference type="GO" id="GO:0005737">
    <property type="term" value="C:cytoplasm"/>
    <property type="evidence" value="ECO:0007669"/>
    <property type="project" value="UniProtKB-SubCell"/>
</dbReference>
<dbReference type="InterPro" id="IPR003593">
    <property type="entry name" value="AAA+_ATPase"/>
</dbReference>
<keyword evidence="9 12" id="KW-0810">Translation regulation</keyword>
<dbReference type="GO" id="GO:0005524">
    <property type="term" value="F:ATP binding"/>
    <property type="evidence" value="ECO:0007669"/>
    <property type="project" value="UniProtKB-UniRule"/>
</dbReference>
<accession>A0A1N6DQL3</accession>
<comment type="caution">
    <text evidence="12">Lacks conserved residue(s) required for the propagation of feature annotation.</text>
</comment>
<organism evidence="14 15">
    <name type="scientific">Agromyces cerinus subsp. cerinus</name>
    <dbReference type="NCBI Taxonomy" id="232089"/>
    <lineage>
        <taxon>Bacteria</taxon>
        <taxon>Bacillati</taxon>
        <taxon>Actinomycetota</taxon>
        <taxon>Actinomycetes</taxon>
        <taxon>Micrococcales</taxon>
        <taxon>Microbacteriaceae</taxon>
        <taxon>Agromyces</taxon>
    </lineage>
</organism>
<keyword evidence="10 12" id="KW-0694">RNA-binding</keyword>
<proteinExistence type="inferred from homology"/>
<dbReference type="FunFam" id="3.40.50.300:FF:000011">
    <property type="entry name" value="Putative ABC transporter ATP-binding component"/>
    <property type="match status" value="1"/>
</dbReference>
<dbReference type="HAMAP" id="MF_00847">
    <property type="entry name" value="EttA"/>
    <property type="match status" value="1"/>
</dbReference>
<dbReference type="GO" id="GO:0006412">
    <property type="term" value="P:translation"/>
    <property type="evidence" value="ECO:0007669"/>
    <property type="project" value="UniProtKB-KW"/>
</dbReference>
<comment type="domain">
    <text evidence="12">The arm domain is inserted in the first ABC transporter domain. Probably contacts ribosomal protein L1.</text>
</comment>
<dbReference type="Pfam" id="PF12848">
    <property type="entry name" value="ABC_tran_Xtn"/>
    <property type="match status" value="1"/>
</dbReference>
<dbReference type="PANTHER" id="PTHR43858:SF1">
    <property type="entry name" value="ABC TRANSPORTER-RELATED PROTEIN"/>
    <property type="match status" value="1"/>
</dbReference>
<evidence type="ECO:0000256" key="11">
    <source>
        <dbReference type="ARBA" id="ARBA00022917"/>
    </source>
</evidence>
<keyword evidence="11 12" id="KW-0648">Protein biosynthesis</keyword>
<evidence type="ECO:0000256" key="1">
    <source>
        <dbReference type="ARBA" id="ARBA00005868"/>
    </source>
</evidence>
<dbReference type="InterPro" id="IPR027417">
    <property type="entry name" value="P-loop_NTPase"/>
</dbReference>
<comment type="subcellular location">
    <subcellularLocation>
        <location evidence="12">Cytoplasm</location>
    </subcellularLocation>
    <text evidence="12">Associates with ribosomes and polysomes.</text>
</comment>
<keyword evidence="5 12" id="KW-0677">Repeat</keyword>
<evidence type="ECO:0000313" key="14">
    <source>
        <dbReference type="EMBL" id="SIN73089.1"/>
    </source>
</evidence>
<dbReference type="PANTHER" id="PTHR43858">
    <property type="entry name" value="ENERGY-DEPENDENT TRANSLATIONAL THROTTLE PROTEIN ETTA"/>
    <property type="match status" value="1"/>
</dbReference>
<evidence type="ECO:0000256" key="7">
    <source>
        <dbReference type="ARBA" id="ARBA00022801"/>
    </source>
</evidence>
<evidence type="ECO:0000256" key="5">
    <source>
        <dbReference type="ARBA" id="ARBA00022737"/>
    </source>
</evidence>
<feature type="domain" description="ABC transporter" evidence="13">
    <location>
        <begin position="324"/>
        <end position="541"/>
    </location>
</feature>
<evidence type="ECO:0000256" key="8">
    <source>
        <dbReference type="ARBA" id="ARBA00022840"/>
    </source>
</evidence>
<dbReference type="InterPro" id="IPR032781">
    <property type="entry name" value="ABC_tran_Xtn"/>
</dbReference>
<dbReference type="EMBL" id="FSRJ01000001">
    <property type="protein sequence ID" value="SIN73089.1"/>
    <property type="molecule type" value="Genomic_DNA"/>
</dbReference>
<dbReference type="Gene3D" id="3.40.50.300">
    <property type="entry name" value="P-loop containing nucleotide triphosphate hydrolases"/>
    <property type="match status" value="2"/>
</dbReference>
<dbReference type="GO" id="GO:0016887">
    <property type="term" value="F:ATP hydrolysis activity"/>
    <property type="evidence" value="ECO:0007669"/>
    <property type="project" value="UniProtKB-UniRule"/>
</dbReference>
<evidence type="ECO:0000256" key="12">
    <source>
        <dbReference type="HAMAP-Rule" id="MF_00847"/>
    </source>
</evidence>
<keyword evidence="4 12" id="KW-0699">rRNA-binding</keyword>
<feature type="binding site" evidence="12">
    <location>
        <begin position="356"/>
        <end position="363"/>
    </location>
    <ligand>
        <name>ATP</name>
        <dbReference type="ChEBI" id="CHEBI:30616"/>
        <label>2</label>
    </ligand>
</feature>
<keyword evidence="3 12" id="KW-0820">tRNA-binding</keyword>
<keyword evidence="2 12" id="KW-0963">Cytoplasm</keyword>
<evidence type="ECO:0000256" key="9">
    <source>
        <dbReference type="ARBA" id="ARBA00022845"/>
    </source>
</evidence>
<dbReference type="GO" id="GO:0019843">
    <property type="term" value="F:rRNA binding"/>
    <property type="evidence" value="ECO:0007669"/>
    <property type="project" value="UniProtKB-UniRule"/>
</dbReference>
<dbReference type="Pfam" id="PF00005">
    <property type="entry name" value="ABC_tran"/>
    <property type="match status" value="2"/>
</dbReference>
<dbReference type="GO" id="GO:0045900">
    <property type="term" value="P:negative regulation of translational elongation"/>
    <property type="evidence" value="ECO:0007669"/>
    <property type="project" value="UniProtKB-UniRule"/>
</dbReference>
<comment type="subunit">
    <text evidence="12">Monomer. Probably contacts ribosomal proteins L1, L5, L33 and S7, the 16S and 23S rRNA and the P-site containing tRNA(fMet).</text>
</comment>
<dbReference type="EC" id="3.6.1.-" evidence="12"/>
<dbReference type="NCBIfam" id="NF008775">
    <property type="entry name" value="PRK11819.1"/>
    <property type="match status" value="1"/>
</dbReference>
<comment type="domain">
    <text evidence="12">The P-site tRNA interaction motif (PtIM domain) probably interacts with the P-site tRNA(fMet) as well as the 23S rRNA.</text>
</comment>
<dbReference type="GO" id="GO:0043022">
    <property type="term" value="F:ribosome binding"/>
    <property type="evidence" value="ECO:0007669"/>
    <property type="project" value="UniProtKB-UniRule"/>
</dbReference>
<keyword evidence="15" id="KW-1185">Reference proteome</keyword>
<dbReference type="Proteomes" id="UP000184699">
    <property type="component" value="Unassembled WGS sequence"/>
</dbReference>
<feature type="binding site" evidence="12">
    <location>
        <begin position="38"/>
        <end position="45"/>
    </location>
    <ligand>
        <name>ATP</name>
        <dbReference type="ChEBI" id="CHEBI:30616"/>
        <label>1</label>
    </ligand>
</feature>
<gene>
    <name evidence="12" type="primary">ettA</name>
    <name evidence="14" type="ORF">SAMN05443544_0607</name>
</gene>
<dbReference type="InterPro" id="IPR003439">
    <property type="entry name" value="ABC_transporter-like_ATP-bd"/>
</dbReference>
<evidence type="ECO:0000313" key="15">
    <source>
        <dbReference type="Proteomes" id="UP000184699"/>
    </source>
</evidence>
<dbReference type="CDD" id="cd03221">
    <property type="entry name" value="ABCF_EF-3"/>
    <property type="match status" value="2"/>
</dbReference>
<protein>
    <recommendedName>
        <fullName evidence="12">Energy-dependent translational throttle protein EttA</fullName>
        <ecNumber evidence="12">3.6.1.-</ecNumber>
    </recommendedName>
    <alternativeName>
        <fullName evidence="12">Translational regulatory factor EttA</fullName>
    </alternativeName>
</protein>
<dbReference type="InterPro" id="IPR017871">
    <property type="entry name" value="ABC_transporter-like_CS"/>
</dbReference>
<dbReference type="PROSITE" id="PS00211">
    <property type="entry name" value="ABC_TRANSPORTER_1"/>
    <property type="match status" value="2"/>
</dbReference>
<dbReference type="InterPro" id="IPR022374">
    <property type="entry name" value="EttA"/>
</dbReference>
<evidence type="ECO:0000256" key="2">
    <source>
        <dbReference type="ARBA" id="ARBA00022490"/>
    </source>
</evidence>
<dbReference type="AlphaFoldDB" id="A0A1N6DQL3"/>
<keyword evidence="8 12" id="KW-0067">ATP-binding</keyword>
<keyword evidence="6 12" id="KW-0547">Nucleotide-binding</keyword>
<evidence type="ECO:0000256" key="6">
    <source>
        <dbReference type="ARBA" id="ARBA00022741"/>
    </source>
</evidence>
<dbReference type="SUPFAM" id="SSF52540">
    <property type="entry name" value="P-loop containing nucleoside triphosphate hydrolases"/>
    <property type="match status" value="2"/>
</dbReference>
<evidence type="ECO:0000256" key="3">
    <source>
        <dbReference type="ARBA" id="ARBA00022555"/>
    </source>
</evidence>
<dbReference type="PROSITE" id="PS50893">
    <property type="entry name" value="ABC_TRANSPORTER_2"/>
    <property type="match status" value="2"/>
</dbReference>
<dbReference type="FunFam" id="3.40.50.300:FF:000183">
    <property type="entry name" value="ABC transporter ATP-binding protein yjjK"/>
    <property type="match status" value="1"/>
</dbReference>
<dbReference type="RefSeq" id="WP_074258842.1">
    <property type="nucleotide sequence ID" value="NZ_FSRJ01000001.1"/>
</dbReference>
<feature type="domain" description="ABC transporter" evidence="13">
    <location>
        <begin position="6"/>
        <end position="258"/>
    </location>
</feature>
<comment type="function">
    <text evidence="12">A translation factor that gates the progression of the 70S ribosomal initiation complex (IC, containing tRNA(fMet) in the P-site) into the translation elongation cycle by using a mechanism sensitive to the ATP/ADP ratio. Binds to the 70S ribosome E-site where it modulates the state of the translating ribosome during subunit translocation. ATP hydrolysis probably frees it from the ribosome, which can enter the elongation phase.</text>
</comment>
<comment type="catalytic activity">
    <reaction evidence="12">
        <text>ATP + H2O = ADP + phosphate + H(+)</text>
        <dbReference type="Rhea" id="RHEA:13065"/>
        <dbReference type="ChEBI" id="CHEBI:15377"/>
        <dbReference type="ChEBI" id="CHEBI:15378"/>
        <dbReference type="ChEBI" id="CHEBI:30616"/>
        <dbReference type="ChEBI" id="CHEBI:43474"/>
        <dbReference type="ChEBI" id="CHEBI:456216"/>
    </reaction>
</comment>
<evidence type="ECO:0000256" key="4">
    <source>
        <dbReference type="ARBA" id="ARBA00022730"/>
    </source>
</evidence>